<organism evidence="1 2">
    <name type="scientific">Portunus trituberculatus</name>
    <name type="common">Swimming crab</name>
    <name type="synonym">Neptunus trituberculatus</name>
    <dbReference type="NCBI Taxonomy" id="210409"/>
    <lineage>
        <taxon>Eukaryota</taxon>
        <taxon>Metazoa</taxon>
        <taxon>Ecdysozoa</taxon>
        <taxon>Arthropoda</taxon>
        <taxon>Crustacea</taxon>
        <taxon>Multicrustacea</taxon>
        <taxon>Malacostraca</taxon>
        <taxon>Eumalacostraca</taxon>
        <taxon>Eucarida</taxon>
        <taxon>Decapoda</taxon>
        <taxon>Pleocyemata</taxon>
        <taxon>Brachyura</taxon>
        <taxon>Eubrachyura</taxon>
        <taxon>Portunoidea</taxon>
        <taxon>Portunidae</taxon>
        <taxon>Portuninae</taxon>
        <taxon>Portunus</taxon>
    </lineage>
</organism>
<proteinExistence type="predicted"/>
<dbReference type="AlphaFoldDB" id="A0A5B7CG12"/>
<comment type="caution">
    <text evidence="1">The sequence shown here is derived from an EMBL/GenBank/DDBJ whole genome shotgun (WGS) entry which is preliminary data.</text>
</comment>
<evidence type="ECO:0000313" key="1">
    <source>
        <dbReference type="EMBL" id="MPC08582.1"/>
    </source>
</evidence>
<name>A0A5B7CG12_PORTR</name>
<accession>A0A5B7CG12</accession>
<sequence length="65" mass="7354">MRQKEERLRTTKLKDLVRAFSTIDRQLANHFPLATGSDWLAPPLADPCPPLPHRPALRHTCPSLA</sequence>
<dbReference type="EMBL" id="VSRR010000035">
    <property type="protein sequence ID" value="MPC08582.1"/>
    <property type="molecule type" value="Genomic_DNA"/>
</dbReference>
<evidence type="ECO:0000313" key="2">
    <source>
        <dbReference type="Proteomes" id="UP000324222"/>
    </source>
</evidence>
<dbReference type="Proteomes" id="UP000324222">
    <property type="component" value="Unassembled WGS sequence"/>
</dbReference>
<reference evidence="1 2" key="1">
    <citation type="submission" date="2019-05" db="EMBL/GenBank/DDBJ databases">
        <title>Another draft genome of Portunus trituberculatus and its Hox gene families provides insights of decapod evolution.</title>
        <authorList>
            <person name="Jeong J.-H."/>
            <person name="Song I."/>
            <person name="Kim S."/>
            <person name="Choi T."/>
            <person name="Kim D."/>
            <person name="Ryu S."/>
            <person name="Kim W."/>
        </authorList>
    </citation>
    <scope>NUCLEOTIDE SEQUENCE [LARGE SCALE GENOMIC DNA]</scope>
    <source>
        <tissue evidence="1">Muscle</tissue>
    </source>
</reference>
<gene>
    <name evidence="1" type="ORF">E2C01_001170</name>
</gene>
<protein>
    <submittedName>
        <fullName evidence="1">Uncharacterized protein</fullName>
    </submittedName>
</protein>
<keyword evidence="2" id="KW-1185">Reference proteome</keyword>